<organism evidence="1 2">
    <name type="scientific">Mesorhizobium australicum</name>
    <dbReference type="NCBI Taxonomy" id="536018"/>
    <lineage>
        <taxon>Bacteria</taxon>
        <taxon>Pseudomonadati</taxon>
        <taxon>Pseudomonadota</taxon>
        <taxon>Alphaproteobacteria</taxon>
        <taxon>Hyphomicrobiales</taxon>
        <taxon>Phyllobacteriaceae</taxon>
        <taxon>Mesorhizobium</taxon>
    </lineage>
</organism>
<accession>A0A1X7N5Z1</accession>
<dbReference type="Gene3D" id="3.30.2020.40">
    <property type="entry name" value="Uncharacterised protein PF10387, DUF2442"/>
    <property type="match status" value="1"/>
</dbReference>
<evidence type="ECO:0000313" key="2">
    <source>
        <dbReference type="Proteomes" id="UP000193083"/>
    </source>
</evidence>
<sequence length="92" mass="10386">MTSSPDYPEKDRPVEAWCDLHELHVRLSDGRHVSTPLWWYPRLLNATPAQRNNVRLMLNGVHWPDVDEDLSVDGMLNGRKARGAVAPSVAAE</sequence>
<reference evidence="1 2" key="1">
    <citation type="submission" date="2017-04" db="EMBL/GenBank/DDBJ databases">
        <authorList>
            <person name="Afonso C.L."/>
            <person name="Miller P.J."/>
            <person name="Scott M.A."/>
            <person name="Spackman E."/>
            <person name="Goraichik I."/>
            <person name="Dimitrov K.M."/>
            <person name="Suarez D.L."/>
            <person name="Swayne D.E."/>
        </authorList>
    </citation>
    <scope>NUCLEOTIDE SEQUENCE [LARGE SCALE GENOMIC DNA]</scope>
    <source>
        <strain evidence="1 2">B5P</strain>
    </source>
</reference>
<proteinExistence type="predicted"/>
<dbReference type="AlphaFoldDB" id="A0A1X7N5Z1"/>
<protein>
    <recommendedName>
        <fullName evidence="3">DUF2442 domain-containing protein</fullName>
    </recommendedName>
</protein>
<keyword evidence="2" id="KW-1185">Reference proteome</keyword>
<evidence type="ECO:0008006" key="3">
    <source>
        <dbReference type="Google" id="ProtNLM"/>
    </source>
</evidence>
<dbReference type="Proteomes" id="UP000193083">
    <property type="component" value="Unassembled WGS sequence"/>
</dbReference>
<dbReference type="OrthoDB" id="337884at2"/>
<evidence type="ECO:0000313" key="1">
    <source>
        <dbReference type="EMBL" id="SMH32183.1"/>
    </source>
</evidence>
<dbReference type="RefSeq" id="WP_085463360.1">
    <property type="nucleotide sequence ID" value="NZ_FXBL01000004.1"/>
</dbReference>
<dbReference type="InterPro" id="IPR018841">
    <property type="entry name" value="DUF2442"/>
</dbReference>
<dbReference type="EMBL" id="FXBL01000004">
    <property type="protein sequence ID" value="SMH32183.1"/>
    <property type="molecule type" value="Genomic_DNA"/>
</dbReference>
<name>A0A1X7N5Z1_9HYPH</name>
<gene>
    <name evidence="1" type="ORF">SAMN02982922_1256</name>
</gene>
<dbReference type="Pfam" id="PF10387">
    <property type="entry name" value="DUF2442"/>
    <property type="match status" value="1"/>
</dbReference>